<keyword evidence="2" id="KW-1185">Reference proteome</keyword>
<evidence type="ECO:0000313" key="2">
    <source>
        <dbReference type="Proteomes" id="UP001589647"/>
    </source>
</evidence>
<accession>A0ABV5ISW5</accession>
<dbReference type="Proteomes" id="UP001589647">
    <property type="component" value="Unassembled WGS sequence"/>
</dbReference>
<name>A0ABV5ISW5_9ACTN</name>
<evidence type="ECO:0000313" key="1">
    <source>
        <dbReference type="EMBL" id="MFB9207598.1"/>
    </source>
</evidence>
<proteinExistence type="predicted"/>
<protein>
    <submittedName>
        <fullName evidence="1">Uncharacterized protein</fullName>
    </submittedName>
</protein>
<gene>
    <name evidence="1" type="ORF">ACFFV7_40895</name>
</gene>
<organism evidence="1 2">
    <name type="scientific">Nonomuraea spiralis</name>
    <dbReference type="NCBI Taxonomy" id="46182"/>
    <lineage>
        <taxon>Bacteria</taxon>
        <taxon>Bacillati</taxon>
        <taxon>Actinomycetota</taxon>
        <taxon>Actinomycetes</taxon>
        <taxon>Streptosporangiales</taxon>
        <taxon>Streptosporangiaceae</taxon>
        <taxon>Nonomuraea</taxon>
    </lineage>
</organism>
<sequence>MIGPLRFDRAVEPASIAAERGEGAVMIVIEAFRANADDEAGALPVGSYGHPGDGGQMVIDRG</sequence>
<reference evidence="1 2" key="1">
    <citation type="submission" date="2024-09" db="EMBL/GenBank/DDBJ databases">
        <authorList>
            <person name="Sun Q."/>
            <person name="Mori K."/>
        </authorList>
    </citation>
    <scope>NUCLEOTIDE SEQUENCE [LARGE SCALE GENOMIC DNA]</scope>
    <source>
        <strain evidence="1 2">CCM 3426</strain>
    </source>
</reference>
<dbReference type="EMBL" id="JBHMEI010000062">
    <property type="protein sequence ID" value="MFB9207598.1"/>
    <property type="molecule type" value="Genomic_DNA"/>
</dbReference>
<comment type="caution">
    <text evidence="1">The sequence shown here is derived from an EMBL/GenBank/DDBJ whole genome shotgun (WGS) entry which is preliminary data.</text>
</comment>
<dbReference type="RefSeq" id="WP_189654159.1">
    <property type="nucleotide sequence ID" value="NZ_BMRC01000060.1"/>
</dbReference>